<evidence type="ECO:0000313" key="6">
    <source>
        <dbReference type="Proteomes" id="UP000475862"/>
    </source>
</evidence>
<feature type="transmembrane region" description="Helical" evidence="3">
    <location>
        <begin position="1120"/>
        <end position="1143"/>
    </location>
</feature>
<feature type="transmembrane region" description="Helical" evidence="3">
    <location>
        <begin position="1610"/>
        <end position="1631"/>
    </location>
</feature>
<proteinExistence type="predicted"/>
<keyword evidence="6" id="KW-1185">Reference proteome</keyword>
<dbReference type="PANTHER" id="PTHR10877:SF194">
    <property type="entry name" value="LOCATION OF VULVA DEFECTIVE 1"/>
    <property type="match status" value="1"/>
</dbReference>
<dbReference type="OrthoDB" id="5322100at2759"/>
<dbReference type="GO" id="GO:0016020">
    <property type="term" value="C:membrane"/>
    <property type="evidence" value="ECO:0007669"/>
    <property type="project" value="TreeGrafter"/>
</dbReference>
<evidence type="ECO:0000256" key="2">
    <source>
        <dbReference type="SAM" id="MobiDB-lite"/>
    </source>
</evidence>
<dbReference type="EMBL" id="VYZN01000018">
    <property type="protein sequence ID" value="KAE9537293.1"/>
    <property type="molecule type" value="Genomic_DNA"/>
</dbReference>
<keyword evidence="3" id="KW-1133">Transmembrane helix</keyword>
<comment type="caution">
    <text evidence="5">The sequence shown here is derived from an EMBL/GenBank/DDBJ whole genome shotgun (WGS) entry which is preliminary data.</text>
</comment>
<feature type="compositionally biased region" description="Low complexity" evidence="2">
    <location>
        <begin position="276"/>
        <end position="330"/>
    </location>
</feature>
<feature type="transmembrane region" description="Helical" evidence="3">
    <location>
        <begin position="1554"/>
        <end position="1574"/>
    </location>
</feature>
<evidence type="ECO:0000313" key="5">
    <source>
        <dbReference type="EMBL" id="KAE9537293.1"/>
    </source>
</evidence>
<sequence length="1723" mass="196561">MIRFPASDTLRFPFNPFSPTFLLDTAMFTNEQRERSIETIFRNISWTMKVKFVLKKICPYQIEDIQQIVLWKIFDNNKIINSYTYEKGVAYLDEKLIYKLPMGIHLFFFEIFLFNKLTGSKTTDFYLRYIDIQLHELIAKISGPSPLYLGNNLLTLDASESYNPNEKDGKKHLLYTWECNIPADDICKKSTSTNTKLIMNKRLSEDSKYTFTLTLSVDNNYISTTGKPKNGIAKIIVYHDPPTTTTSTTLTTPITQTSLNPITQTSIKSTTRTSLKPTTQTSIKPTTKTSIKPTTKTSIKPTTQTSIKPTTKTSLKTTTQTSNKPTTQTSIKPTTRTSLKPTTQTSIKPTTKTSLKTTTQIPLTTKTSIKPTTKTSIKPTTKTSIKPTTKTSIKPTTQTSIKPTTKTSLKTTTQTSNKPTTQTSIKPTTRTSLKPTTQTSIKPTTKTSLKTTTQIPLTTKTSIKPTTKTSIKPTTKTSIKPTTKTSIKPTTQTSIKPTTRTSLKTTTQTPNKPTTQTSLKTTTQTPLITQTSIKTTSSTSTSTKMPEKNKKEISIKCIKNCMPLSNPSNNLHLEAKINFIGYKFEWYYQFNGINMKPVDNIALTDVPTHMLIIKRNKLEYGKIYTLINNLSVTTVPKPKIGNCTIQPLFGLAGKTLFSISCMHLSNKNTFQYYQKNKNYKASRGVLLDQGDKNMTNFKLTSSNDLIVRVINKYGAYSQTHLSVKIPLLNCISKNIFCIDQFVLILQKVIEDYYSIHKDTMEVTELLKIAKQLLRIATALLEYIKSSNEYYRMIEVNRIEEIKRKLRKNIFFIIDNITYNNTNPDNSERYLWSSFENLLLPEWFKNRSYQSESNSFLYDFIGESLADELLLKGGNVGITILRVGKNLMETFNEIKGIQIVMPIVSLDFLNFDRSNSKNVITYKRFDNYINLNFKNNDTTERQKQNYSLPVLTQNSNSIKSDRNILVFRIDMKNIKELFVTLSDSTHDLRFAWLRDKRPDIKLMKNSKYIVNLKAGEDNEFTLKTLNQHQNEIHYIGVSAITTRQTTRSNVNYANFSMVMFSPHCLYWSGTKWAPDGIDIGLNTTENNIHCQTNHSSMFSSLFNTLPDVVDTIKGINHADSIVNNMVCLITVLVVFLLYTILFIWSKYQDIKDVSRGEIVILHDNYPGEDEVYLVTVYTGYFADAGTTANVCFQLHGNISSSRVHWLYNPNCDVLQRFNDDWFIIFTPKNLGELKSIHIWHDNYGKNPNWYCKRIEVTDVRKRKKCNFNVERWFTILNSIDNIEHSIFLVTSNDWQTKAIDDVRLTIREEYLWASVFIRHPRSLITRCQKLSRIICLLLSAMIVKPWWRKLLDKIVPRKVVYLPAQMDEKSNKNTGINYWLLTGWYYFMMKAFLTGSFLNPFHIREYYNGIPLVNKSMSFLNEDNARGWCSFYNSKLVNGGIRLKQNRITENNLRWENDIGRFPDTNNSGFILDLTGQLSEYKQKINTHLENGWLDNRTRNLVWSVPSSSAIVTWNTYVFTLVFMFAYALTAVRLMVSLKHMVSAEHDHGGGVYRLLCAAYECAVLVVVMCAMFAVTGRWKLMELAHERYMSAGETAIVSSMTYMCQAHEHLAALASVTVAMGLFRTFQLVMYERRVSHVARALGASVKPATAVAAYSLIVTYGAWSGMSGGDGYGFFNAFVLARVGGRSTMATAVSATAFLLLNAAVVSIITKRYVLSKLYTRK</sequence>
<dbReference type="Proteomes" id="UP000475862">
    <property type="component" value="Unassembled WGS sequence"/>
</dbReference>
<keyword evidence="3" id="KW-0472">Membrane</keyword>
<accession>A0A6G0TQW7</accession>
<name>A0A6G0TQW7_APHGL</name>
<comment type="caution">
    <text evidence="1">Lacks conserved residue(s) required for the propagation of feature annotation.</text>
</comment>
<keyword evidence="3" id="KW-0812">Transmembrane</keyword>
<evidence type="ECO:0000259" key="4">
    <source>
        <dbReference type="PROSITE" id="PS50095"/>
    </source>
</evidence>
<evidence type="ECO:0000256" key="1">
    <source>
        <dbReference type="PROSITE-ProRule" id="PRU00152"/>
    </source>
</evidence>
<evidence type="ECO:0000256" key="3">
    <source>
        <dbReference type="SAM" id="Phobius"/>
    </source>
</evidence>
<dbReference type="GO" id="GO:0050982">
    <property type="term" value="P:detection of mechanical stimulus"/>
    <property type="evidence" value="ECO:0007669"/>
    <property type="project" value="TreeGrafter"/>
</dbReference>
<dbReference type="SMART" id="SM00308">
    <property type="entry name" value="LH2"/>
    <property type="match status" value="1"/>
</dbReference>
<feature type="domain" description="PLAT" evidence="4">
    <location>
        <begin position="1169"/>
        <end position="1286"/>
    </location>
</feature>
<feature type="compositionally biased region" description="Low complexity" evidence="2">
    <location>
        <begin position="245"/>
        <end position="257"/>
    </location>
</feature>
<dbReference type="GO" id="GO:0005262">
    <property type="term" value="F:calcium channel activity"/>
    <property type="evidence" value="ECO:0007669"/>
    <property type="project" value="TreeGrafter"/>
</dbReference>
<reference evidence="5 6" key="1">
    <citation type="submission" date="2019-08" db="EMBL/GenBank/DDBJ databases">
        <title>The genome of the soybean aphid Biotype 1, its phylome, world population structure and adaptation to the North American continent.</title>
        <authorList>
            <person name="Giordano R."/>
            <person name="Donthu R.K."/>
            <person name="Hernandez A.G."/>
            <person name="Wright C.L."/>
            <person name="Zimin A.V."/>
        </authorList>
    </citation>
    <scope>NUCLEOTIDE SEQUENCE [LARGE SCALE GENOMIC DNA]</scope>
    <source>
        <tissue evidence="5">Whole aphids</tissue>
    </source>
</reference>
<feature type="transmembrane region" description="Helical" evidence="3">
    <location>
        <begin position="1513"/>
        <end position="1533"/>
    </location>
</feature>
<feature type="compositionally biased region" description="Low complexity" evidence="2">
    <location>
        <begin position="340"/>
        <end position="424"/>
    </location>
</feature>
<feature type="region of interest" description="Disordered" evidence="2">
    <location>
        <begin position="245"/>
        <end position="522"/>
    </location>
</feature>
<dbReference type="InterPro" id="IPR036392">
    <property type="entry name" value="PLAT/LH2_dom_sf"/>
</dbReference>
<feature type="compositionally biased region" description="Low complexity" evidence="2">
    <location>
        <begin position="434"/>
        <end position="522"/>
    </location>
</feature>
<dbReference type="Gene3D" id="2.60.60.20">
    <property type="entry name" value="PLAT/LH2 domain"/>
    <property type="match status" value="1"/>
</dbReference>
<feature type="transmembrane region" description="Helical" evidence="3">
    <location>
        <begin position="1652"/>
        <end position="1670"/>
    </location>
</feature>
<dbReference type="SUPFAM" id="SSF49723">
    <property type="entry name" value="Lipase/lipooxygenase domain (PLAT/LH2 domain)"/>
    <property type="match status" value="1"/>
</dbReference>
<dbReference type="InterPro" id="IPR051223">
    <property type="entry name" value="Polycystin"/>
</dbReference>
<dbReference type="InterPro" id="IPR001024">
    <property type="entry name" value="PLAT/LH2_dom"/>
</dbReference>
<gene>
    <name evidence="5" type="ORF">AGLY_006316</name>
</gene>
<organism evidence="5 6">
    <name type="scientific">Aphis glycines</name>
    <name type="common">Soybean aphid</name>
    <dbReference type="NCBI Taxonomy" id="307491"/>
    <lineage>
        <taxon>Eukaryota</taxon>
        <taxon>Metazoa</taxon>
        <taxon>Ecdysozoa</taxon>
        <taxon>Arthropoda</taxon>
        <taxon>Hexapoda</taxon>
        <taxon>Insecta</taxon>
        <taxon>Pterygota</taxon>
        <taxon>Neoptera</taxon>
        <taxon>Paraneoptera</taxon>
        <taxon>Hemiptera</taxon>
        <taxon>Sternorrhyncha</taxon>
        <taxon>Aphidomorpha</taxon>
        <taxon>Aphidoidea</taxon>
        <taxon>Aphididae</taxon>
        <taxon>Aphidini</taxon>
        <taxon>Aphis</taxon>
        <taxon>Aphis</taxon>
    </lineage>
</organism>
<feature type="transmembrane region" description="Helical" evidence="3">
    <location>
        <begin position="1690"/>
        <end position="1710"/>
    </location>
</feature>
<dbReference type="PROSITE" id="PS50095">
    <property type="entry name" value="PLAT"/>
    <property type="match status" value="1"/>
</dbReference>
<feature type="compositionally biased region" description="Polar residues" evidence="2">
    <location>
        <begin position="258"/>
        <end position="275"/>
    </location>
</feature>
<protein>
    <recommendedName>
        <fullName evidence="4">PLAT domain-containing protein</fullName>
    </recommendedName>
</protein>
<dbReference type="PANTHER" id="PTHR10877">
    <property type="entry name" value="POLYCYSTIN FAMILY MEMBER"/>
    <property type="match status" value="1"/>
</dbReference>
<dbReference type="Pfam" id="PF01477">
    <property type="entry name" value="PLAT"/>
    <property type="match status" value="1"/>
</dbReference>